<dbReference type="Pfam" id="PF20684">
    <property type="entry name" value="Fung_rhodopsin"/>
    <property type="match status" value="1"/>
</dbReference>
<accession>A0ABR2UGL0</accession>
<comment type="subcellular location">
    <subcellularLocation>
        <location evidence="1">Membrane</location>
        <topology evidence="1">Multi-pass membrane protein</topology>
    </subcellularLocation>
</comment>
<evidence type="ECO:0000256" key="2">
    <source>
        <dbReference type="ARBA" id="ARBA00022692"/>
    </source>
</evidence>
<feature type="transmembrane region" description="Helical" evidence="7">
    <location>
        <begin position="132"/>
        <end position="152"/>
    </location>
</feature>
<evidence type="ECO:0000256" key="6">
    <source>
        <dbReference type="SAM" id="MobiDB-lite"/>
    </source>
</evidence>
<organism evidence="9 10">
    <name type="scientific">Seiridium unicorne</name>
    <dbReference type="NCBI Taxonomy" id="138068"/>
    <lineage>
        <taxon>Eukaryota</taxon>
        <taxon>Fungi</taxon>
        <taxon>Dikarya</taxon>
        <taxon>Ascomycota</taxon>
        <taxon>Pezizomycotina</taxon>
        <taxon>Sordariomycetes</taxon>
        <taxon>Xylariomycetidae</taxon>
        <taxon>Amphisphaeriales</taxon>
        <taxon>Sporocadaceae</taxon>
        <taxon>Seiridium</taxon>
    </lineage>
</organism>
<comment type="similarity">
    <text evidence="5">Belongs to the SAT4 family.</text>
</comment>
<proteinExistence type="inferred from homology"/>
<dbReference type="InterPro" id="IPR052337">
    <property type="entry name" value="SAT4-like"/>
</dbReference>
<dbReference type="PANTHER" id="PTHR33048:SF167">
    <property type="entry name" value="INTEGRAL MEMBRANE PROTEIN"/>
    <property type="match status" value="1"/>
</dbReference>
<feature type="transmembrane region" description="Helical" evidence="7">
    <location>
        <begin position="172"/>
        <end position="198"/>
    </location>
</feature>
<dbReference type="PANTHER" id="PTHR33048">
    <property type="entry name" value="PTH11-LIKE INTEGRAL MEMBRANE PROTEIN (AFU_ORTHOLOGUE AFUA_5G11245)"/>
    <property type="match status" value="1"/>
</dbReference>
<evidence type="ECO:0000313" key="10">
    <source>
        <dbReference type="Proteomes" id="UP001408356"/>
    </source>
</evidence>
<dbReference type="EMBL" id="JARVKF010000435">
    <property type="protein sequence ID" value="KAK9413719.1"/>
    <property type="molecule type" value="Genomic_DNA"/>
</dbReference>
<evidence type="ECO:0000256" key="5">
    <source>
        <dbReference type="ARBA" id="ARBA00038359"/>
    </source>
</evidence>
<dbReference type="InterPro" id="IPR049326">
    <property type="entry name" value="Rhodopsin_dom_fungi"/>
</dbReference>
<keyword evidence="4 7" id="KW-0472">Membrane</keyword>
<protein>
    <recommendedName>
        <fullName evidence="8">Rhodopsin domain-containing protein</fullName>
    </recommendedName>
</protein>
<evidence type="ECO:0000256" key="7">
    <source>
        <dbReference type="SAM" id="Phobius"/>
    </source>
</evidence>
<evidence type="ECO:0000256" key="1">
    <source>
        <dbReference type="ARBA" id="ARBA00004141"/>
    </source>
</evidence>
<dbReference type="Proteomes" id="UP001408356">
    <property type="component" value="Unassembled WGS sequence"/>
</dbReference>
<keyword evidence="10" id="KW-1185">Reference proteome</keyword>
<gene>
    <name evidence="9" type="ORF">SUNI508_11662</name>
</gene>
<feature type="transmembrane region" description="Helical" evidence="7">
    <location>
        <begin position="250"/>
        <end position="270"/>
    </location>
</feature>
<feature type="compositionally biased region" description="Basic and acidic residues" evidence="6">
    <location>
        <begin position="308"/>
        <end position="319"/>
    </location>
</feature>
<evidence type="ECO:0000259" key="8">
    <source>
        <dbReference type="Pfam" id="PF20684"/>
    </source>
</evidence>
<evidence type="ECO:0000256" key="3">
    <source>
        <dbReference type="ARBA" id="ARBA00022989"/>
    </source>
</evidence>
<feature type="domain" description="Rhodopsin" evidence="8">
    <location>
        <begin position="36"/>
        <end position="275"/>
    </location>
</feature>
<feature type="transmembrane region" description="Helical" evidence="7">
    <location>
        <begin position="52"/>
        <end position="75"/>
    </location>
</feature>
<feature type="transmembrane region" description="Helical" evidence="7">
    <location>
        <begin position="18"/>
        <end position="40"/>
    </location>
</feature>
<reference evidence="9 10" key="1">
    <citation type="journal article" date="2024" name="J. Plant Pathol.">
        <title>Sequence and assembly of the genome of Seiridium unicorne, isolate CBS 538.82, causal agent of cypress canker disease.</title>
        <authorList>
            <person name="Scali E."/>
            <person name="Rocca G.D."/>
            <person name="Danti R."/>
            <person name="Garbelotto M."/>
            <person name="Barberini S."/>
            <person name="Baroncelli R."/>
            <person name="Emiliani G."/>
        </authorList>
    </citation>
    <scope>NUCLEOTIDE SEQUENCE [LARGE SCALE GENOMIC DNA]</scope>
    <source>
        <strain evidence="9 10">BM-138-508</strain>
    </source>
</reference>
<name>A0ABR2UGL0_9PEZI</name>
<keyword evidence="3 7" id="KW-1133">Transmembrane helix</keyword>
<evidence type="ECO:0000313" key="9">
    <source>
        <dbReference type="EMBL" id="KAK9413719.1"/>
    </source>
</evidence>
<feature type="transmembrane region" description="Helical" evidence="7">
    <location>
        <begin position="210"/>
        <end position="230"/>
    </location>
</feature>
<feature type="transmembrane region" description="Helical" evidence="7">
    <location>
        <begin position="95"/>
        <end position="120"/>
    </location>
</feature>
<feature type="region of interest" description="Disordered" evidence="6">
    <location>
        <begin position="298"/>
        <end position="319"/>
    </location>
</feature>
<comment type="caution">
    <text evidence="9">The sequence shown here is derived from an EMBL/GenBank/DDBJ whole genome shotgun (WGS) entry which is preliminary data.</text>
</comment>
<sequence>MSTTMIDPARAAESNLPYILGVTGAVHGIAFIVASLRIYSRVVILKATGKDDIAMLACILCSFGGFLCFILQGYVGLGRHTDTILPADMVTFNHIAFFQSLISAMGALGLLKISIGFSLLRLSTNKVYTRALWVLIGFVCCYTVLAWLTLLCMCQPMEGFWNKASNPKCYDILLFIKFGLANTGFNIFTDVCFATLPIPIIINLQLKLRVRVYLIAILSLGYFAVALGIVKAYYQIAFATDTDKTFTQSIQFWGFLQLNVGIIAACAPTLKPLFGKALKLSSYRKYGNYNDISRTGGVAARGTGRSDGQSRNRPGDADIDFEMHRRPFASTDESYRTSIKGGKETVVAGAVYPSAVGDGERSGSEEYILQGTDKNKGGIVRTTEITVQK</sequence>
<evidence type="ECO:0000256" key="4">
    <source>
        <dbReference type="ARBA" id="ARBA00023136"/>
    </source>
</evidence>
<keyword evidence="2 7" id="KW-0812">Transmembrane</keyword>